<dbReference type="SUPFAM" id="SSF52540">
    <property type="entry name" value="P-loop containing nucleoside triphosphate hydrolases"/>
    <property type="match status" value="1"/>
</dbReference>
<reference evidence="10 11" key="1">
    <citation type="submission" date="2017-10" db="EMBL/GenBank/DDBJ databases">
        <title>Novel microbial diversity and functional potential in the marine mammal oral microbiome.</title>
        <authorList>
            <person name="Dudek N.K."/>
            <person name="Sun C.L."/>
            <person name="Burstein D."/>
            <person name="Kantor R.S."/>
            <person name="Aliaga Goltsman D.S."/>
            <person name="Bik E.M."/>
            <person name="Thomas B.C."/>
            <person name="Banfield J.F."/>
            <person name="Relman D.A."/>
        </authorList>
    </citation>
    <scope>NUCLEOTIDE SEQUENCE [LARGE SCALE GENOMIC DNA]</scope>
    <source>
        <strain evidence="10">DOLJORAL78_47_16</strain>
    </source>
</reference>
<feature type="domain" description="Sigma-54 factor interaction" evidence="7">
    <location>
        <begin position="614"/>
        <end position="843"/>
    </location>
</feature>
<dbReference type="SMART" id="SM00086">
    <property type="entry name" value="PAC"/>
    <property type="match status" value="2"/>
</dbReference>
<dbReference type="SUPFAM" id="SSF46689">
    <property type="entry name" value="Homeodomain-like"/>
    <property type="match status" value="1"/>
</dbReference>
<evidence type="ECO:0000259" key="7">
    <source>
        <dbReference type="PROSITE" id="PS50045"/>
    </source>
</evidence>
<accession>A0A2G6KKH3</accession>
<dbReference type="NCBIfam" id="TIGR00229">
    <property type="entry name" value="sensory_box"/>
    <property type="match status" value="2"/>
</dbReference>
<dbReference type="InterPro" id="IPR001610">
    <property type="entry name" value="PAC"/>
</dbReference>
<gene>
    <name evidence="10" type="ORF">CSA56_02195</name>
</gene>
<dbReference type="CDD" id="cd00009">
    <property type="entry name" value="AAA"/>
    <property type="match status" value="1"/>
</dbReference>
<dbReference type="InterPro" id="IPR003593">
    <property type="entry name" value="AAA+_ATPase"/>
</dbReference>
<dbReference type="Gene3D" id="3.30.450.40">
    <property type="match status" value="2"/>
</dbReference>
<dbReference type="EMBL" id="PDSK01000030">
    <property type="protein sequence ID" value="PIE35880.1"/>
    <property type="molecule type" value="Genomic_DNA"/>
</dbReference>
<dbReference type="PROSITE" id="PS50112">
    <property type="entry name" value="PAS"/>
    <property type="match status" value="2"/>
</dbReference>
<dbReference type="InterPro" id="IPR002078">
    <property type="entry name" value="Sigma_54_int"/>
</dbReference>
<dbReference type="Pfam" id="PF13185">
    <property type="entry name" value="GAF_2"/>
    <property type="match status" value="1"/>
</dbReference>
<keyword evidence="2" id="KW-0067">ATP-binding</keyword>
<dbReference type="InterPro" id="IPR027417">
    <property type="entry name" value="P-loop_NTPase"/>
</dbReference>
<evidence type="ECO:0000256" key="1">
    <source>
        <dbReference type="ARBA" id="ARBA00022741"/>
    </source>
</evidence>
<dbReference type="InterPro" id="IPR013655">
    <property type="entry name" value="PAS_fold_3"/>
</dbReference>
<dbReference type="Pfam" id="PF08447">
    <property type="entry name" value="PAS_3"/>
    <property type="match status" value="1"/>
</dbReference>
<evidence type="ECO:0000256" key="4">
    <source>
        <dbReference type="ARBA" id="ARBA00023125"/>
    </source>
</evidence>
<dbReference type="PANTHER" id="PTHR32071">
    <property type="entry name" value="TRANSCRIPTIONAL REGULATORY PROTEIN"/>
    <property type="match status" value="1"/>
</dbReference>
<evidence type="ECO:0000259" key="9">
    <source>
        <dbReference type="PROSITE" id="PS50113"/>
    </source>
</evidence>
<dbReference type="InterPro" id="IPR002197">
    <property type="entry name" value="HTH_Fis"/>
</dbReference>
<dbReference type="InterPro" id="IPR058031">
    <property type="entry name" value="AAA_lid_NorR"/>
</dbReference>
<dbReference type="CDD" id="cd00130">
    <property type="entry name" value="PAS"/>
    <property type="match status" value="2"/>
</dbReference>
<dbReference type="PROSITE" id="PS00675">
    <property type="entry name" value="SIGMA54_INTERACT_1"/>
    <property type="match status" value="1"/>
</dbReference>
<evidence type="ECO:0000256" key="2">
    <source>
        <dbReference type="ARBA" id="ARBA00022840"/>
    </source>
</evidence>
<dbReference type="InterPro" id="IPR009057">
    <property type="entry name" value="Homeodomain-like_sf"/>
</dbReference>
<evidence type="ECO:0000313" key="11">
    <source>
        <dbReference type="Proteomes" id="UP000230821"/>
    </source>
</evidence>
<evidence type="ECO:0000259" key="8">
    <source>
        <dbReference type="PROSITE" id="PS50112"/>
    </source>
</evidence>
<comment type="caution">
    <text evidence="10">The sequence shown here is derived from an EMBL/GenBank/DDBJ whole genome shotgun (WGS) entry which is preliminary data.</text>
</comment>
<dbReference type="InterPro" id="IPR035965">
    <property type="entry name" value="PAS-like_dom_sf"/>
</dbReference>
<dbReference type="PANTHER" id="PTHR32071:SF57">
    <property type="entry name" value="C4-DICARBOXYLATE TRANSPORT TRANSCRIPTIONAL REGULATORY PROTEIN DCTD"/>
    <property type="match status" value="1"/>
</dbReference>
<feature type="domain" description="PAC" evidence="9">
    <location>
        <begin position="271"/>
        <end position="321"/>
    </location>
</feature>
<evidence type="ECO:0000313" key="10">
    <source>
        <dbReference type="EMBL" id="PIE35880.1"/>
    </source>
</evidence>
<dbReference type="SUPFAM" id="SSF55785">
    <property type="entry name" value="PYP-like sensor domain (PAS domain)"/>
    <property type="match status" value="2"/>
</dbReference>
<dbReference type="AlphaFoldDB" id="A0A2G6KKH3"/>
<feature type="domain" description="PAS" evidence="8">
    <location>
        <begin position="196"/>
        <end position="267"/>
    </location>
</feature>
<dbReference type="Gene3D" id="3.30.450.20">
    <property type="entry name" value="PAS domain"/>
    <property type="match status" value="2"/>
</dbReference>
<dbReference type="GO" id="GO:0005524">
    <property type="term" value="F:ATP binding"/>
    <property type="evidence" value="ECO:0007669"/>
    <property type="project" value="UniProtKB-KW"/>
</dbReference>
<dbReference type="InterPro" id="IPR013767">
    <property type="entry name" value="PAS_fold"/>
</dbReference>
<dbReference type="SMART" id="SM00091">
    <property type="entry name" value="PAS"/>
    <property type="match status" value="2"/>
</dbReference>
<dbReference type="FunFam" id="3.40.50.300:FF:000006">
    <property type="entry name" value="DNA-binding transcriptional regulator NtrC"/>
    <property type="match status" value="1"/>
</dbReference>
<dbReference type="InterPro" id="IPR003018">
    <property type="entry name" value="GAF"/>
</dbReference>
<dbReference type="SUPFAM" id="SSF55781">
    <property type="entry name" value="GAF domain-like"/>
    <property type="match status" value="2"/>
</dbReference>
<evidence type="ECO:0008006" key="12">
    <source>
        <dbReference type="Google" id="ProtNLM"/>
    </source>
</evidence>
<evidence type="ECO:0000256" key="5">
    <source>
        <dbReference type="ARBA" id="ARBA00023159"/>
    </source>
</evidence>
<evidence type="ECO:0000256" key="3">
    <source>
        <dbReference type="ARBA" id="ARBA00023015"/>
    </source>
</evidence>
<dbReference type="PRINTS" id="PR01590">
    <property type="entry name" value="HTHFIS"/>
</dbReference>
<dbReference type="Proteomes" id="UP000230821">
    <property type="component" value="Unassembled WGS sequence"/>
</dbReference>
<evidence type="ECO:0000256" key="6">
    <source>
        <dbReference type="ARBA" id="ARBA00023163"/>
    </source>
</evidence>
<keyword evidence="4" id="KW-0238">DNA-binding</keyword>
<dbReference type="SMART" id="SM00382">
    <property type="entry name" value="AAA"/>
    <property type="match status" value="1"/>
</dbReference>
<dbReference type="Pfam" id="PF25601">
    <property type="entry name" value="AAA_lid_14"/>
    <property type="match status" value="1"/>
</dbReference>
<dbReference type="Pfam" id="PF02954">
    <property type="entry name" value="HTH_8"/>
    <property type="match status" value="1"/>
</dbReference>
<dbReference type="InterPro" id="IPR000700">
    <property type="entry name" value="PAS-assoc_C"/>
</dbReference>
<feature type="domain" description="PAS" evidence="8">
    <location>
        <begin position="485"/>
        <end position="555"/>
    </location>
</feature>
<dbReference type="GO" id="GO:0006355">
    <property type="term" value="P:regulation of DNA-templated transcription"/>
    <property type="evidence" value="ECO:0007669"/>
    <property type="project" value="InterPro"/>
</dbReference>
<dbReference type="InterPro" id="IPR029016">
    <property type="entry name" value="GAF-like_dom_sf"/>
</dbReference>
<sequence length="928" mass="106077">MLTRRKKTRPWLKGKTEGLKLLTQLTQIFDEHTSLEDISRKIGECIALYVHTIGHGIYLYDQEQQHFSCHISDENSVFRQYPVLTHNDLEQCGIQPLNLGIISISPSQSELPAQHAFLHTCAQSAIMSVNYVPLIARGEPYGIFLFASKSPHHLDEESISTFSIVMQHMRLATEKILLSEQFENEISAKISQIQGAEEKYREIFEKASDAIVCVDFETQRFLESNRQAETILGHTKHELSTMTVSDFWTASDEKRLVRSLLQRVKTHRALTLQDRQIRRKDGSFLWVEITASVVTYQGKDAALASIRDVSQRKQIEAEKGIVEAVNKALISSHDQPNVYDTFSQTLQQFFSFDRMDLFLPGNEENTARRLVSVQRGKKGTKPDDVEFPLEGLPIEHIFRKGTPRIVYHDEDDKSFQGLSRILGRQFKTSLFFPLVFKQKVTGVLHFGSKQSRGFSPKYFGFLEQLAPQVAITLDNMLLFRAVNEERAVYKHLIENVNEIVFQADPKGTILFVNHRVKNILGYTPEEITGTNFFACVIPEDLEEAKAAFRLTLRHEQPLSGEYRVFHKNGTMLTISIYTRPIFEEGRTVGMQAIIQDMTPASEHFTVPRDGLHELIGRSHKMQEIYDLIMSVAKTDSTVLIHGESGTGKELIAQAVHASSHRHHKPFIVMNCAAYSEHLLESELFGHERGAFTGAHRRKLGRFELAKGGTIFLDEIGEIPHHSQLLLLRVLQNKTFERVGGEKTLETDVRIVSATNKNLEEEMKAGRFREDLYYRLNVIPIEVPPLRERKEDIPHLVDHFRKKYSINTGKQVVNCAQSTLELLMRYDWYGNVRELENTIERAVVMASGPVLTPNDLPAKLQQEQTVPVEKTHPNVSSTSLYEHERQLILQALQTTNWNKYQTAKMLGINRSTLYSKIQKYGIDSDHSKN</sequence>
<dbReference type="Pfam" id="PF00158">
    <property type="entry name" value="Sigma54_activat"/>
    <property type="match status" value="1"/>
</dbReference>
<keyword evidence="6" id="KW-0804">Transcription</keyword>
<dbReference type="InterPro" id="IPR000014">
    <property type="entry name" value="PAS"/>
</dbReference>
<protein>
    <recommendedName>
        <fullName evidence="12">PAS domain S-box protein</fullName>
    </recommendedName>
</protein>
<dbReference type="GO" id="GO:0043565">
    <property type="term" value="F:sequence-specific DNA binding"/>
    <property type="evidence" value="ECO:0007669"/>
    <property type="project" value="InterPro"/>
</dbReference>
<keyword evidence="1" id="KW-0547">Nucleotide-binding</keyword>
<name>A0A2G6KKH3_9BACT</name>
<dbReference type="PROSITE" id="PS50045">
    <property type="entry name" value="SIGMA54_INTERACT_4"/>
    <property type="match status" value="1"/>
</dbReference>
<keyword evidence="3" id="KW-0805">Transcription regulation</keyword>
<dbReference type="Gene3D" id="1.10.10.60">
    <property type="entry name" value="Homeodomain-like"/>
    <property type="match status" value="1"/>
</dbReference>
<dbReference type="Pfam" id="PF00989">
    <property type="entry name" value="PAS"/>
    <property type="match status" value="1"/>
</dbReference>
<proteinExistence type="predicted"/>
<keyword evidence="5" id="KW-0010">Activator</keyword>
<dbReference type="FunFam" id="1.10.8.60:FF:000014">
    <property type="entry name" value="DNA-binding transcriptional regulator NtrC"/>
    <property type="match status" value="1"/>
</dbReference>
<organism evidence="10 11">
    <name type="scientific">candidate division KSB3 bacterium</name>
    <dbReference type="NCBI Taxonomy" id="2044937"/>
    <lineage>
        <taxon>Bacteria</taxon>
        <taxon>candidate division KSB3</taxon>
    </lineage>
</organism>
<dbReference type="Gene3D" id="1.10.8.60">
    <property type="match status" value="1"/>
</dbReference>
<dbReference type="Gene3D" id="3.40.50.300">
    <property type="entry name" value="P-loop containing nucleotide triphosphate hydrolases"/>
    <property type="match status" value="1"/>
</dbReference>
<dbReference type="PROSITE" id="PS50113">
    <property type="entry name" value="PAC"/>
    <property type="match status" value="1"/>
</dbReference>
<dbReference type="SMART" id="SM00065">
    <property type="entry name" value="GAF"/>
    <property type="match status" value="2"/>
</dbReference>
<dbReference type="InterPro" id="IPR025662">
    <property type="entry name" value="Sigma_54_int_dom_ATP-bd_1"/>
</dbReference>